<dbReference type="InterPro" id="IPR001638">
    <property type="entry name" value="Solute-binding_3/MltF_N"/>
</dbReference>
<reference evidence="7 8" key="1">
    <citation type="journal article" date="2019" name="PLoS ONE">
        <title>Pup mortality in New Zealand sea lions (Phocarctos hookeri) at Enderby Island, Auckland Islands, 2013-18.</title>
        <authorList>
            <person name="Michael S.A."/>
            <person name="Hayman D.T.S."/>
            <person name="Gray R."/>
            <person name="Zhang J."/>
            <person name="Rogers L."/>
            <person name="Roe W.D."/>
        </authorList>
    </citation>
    <scope>NUCLEOTIDE SEQUENCE [LARGE SCALE GENOMIC DNA]</scope>
    <source>
        <strain evidence="7 8">SM868</strain>
    </source>
</reference>
<proteinExistence type="inferred from homology"/>
<dbReference type="OrthoDB" id="9768183at2"/>
<dbReference type="PANTHER" id="PTHR35936">
    <property type="entry name" value="MEMBRANE-BOUND LYTIC MUREIN TRANSGLYCOSYLASE F"/>
    <property type="match status" value="1"/>
</dbReference>
<dbReference type="RefSeq" id="WP_155587571.1">
    <property type="nucleotide sequence ID" value="NZ_WFKQ01000010.1"/>
</dbReference>
<dbReference type="CDD" id="cd13702">
    <property type="entry name" value="PBP2_mlr5654_like"/>
    <property type="match status" value="1"/>
</dbReference>
<evidence type="ECO:0000259" key="6">
    <source>
        <dbReference type="SMART" id="SM00079"/>
    </source>
</evidence>
<evidence type="ECO:0000256" key="1">
    <source>
        <dbReference type="ARBA" id="ARBA00004196"/>
    </source>
</evidence>
<dbReference type="GO" id="GO:0016020">
    <property type="term" value="C:membrane"/>
    <property type="evidence" value="ECO:0007669"/>
    <property type="project" value="InterPro"/>
</dbReference>
<dbReference type="GO" id="GO:0030313">
    <property type="term" value="C:cell envelope"/>
    <property type="evidence" value="ECO:0007669"/>
    <property type="project" value="UniProtKB-SubCell"/>
</dbReference>
<dbReference type="EMBL" id="WFKQ01000010">
    <property type="protein sequence ID" value="MUG33121.1"/>
    <property type="molecule type" value="Genomic_DNA"/>
</dbReference>
<sequence length="277" mass="30494">MVNSLPAGAQFKKSRLLKGTATVMATLSLSLLLSGCNNQQTEADDKAADAQEERKVLRIATEGAYAPFNYTDAEGNLQGFDVDIANALCEQMKVSCEIQAQDWEGIIPGLKAKKYDAIVAAMSVTPERSQQVDFTDPYFTNALVFIASKDSTFDPSHSDNITSSKIAAQRSTISSQWLESTYPKANMQLYDTLNNAFLDLESNRVDAMISDKLPAIEWLSKNNSQFEVKGADIEIDDNFAIAVRKQDALKDQLNEALAAIKANGTYDQIKDKHFSIK</sequence>
<evidence type="ECO:0000259" key="5">
    <source>
        <dbReference type="SMART" id="SM00062"/>
    </source>
</evidence>
<evidence type="ECO:0000256" key="2">
    <source>
        <dbReference type="ARBA" id="ARBA00010333"/>
    </source>
</evidence>
<organism evidence="7 8">
    <name type="scientific">Psychrobacter sanguinis</name>
    <dbReference type="NCBI Taxonomy" id="861445"/>
    <lineage>
        <taxon>Bacteria</taxon>
        <taxon>Pseudomonadati</taxon>
        <taxon>Pseudomonadota</taxon>
        <taxon>Gammaproteobacteria</taxon>
        <taxon>Moraxellales</taxon>
        <taxon>Moraxellaceae</taxon>
        <taxon>Psychrobacter</taxon>
    </lineage>
</organism>
<evidence type="ECO:0000256" key="3">
    <source>
        <dbReference type="ARBA" id="ARBA00022729"/>
    </source>
</evidence>
<dbReference type="Pfam" id="PF00497">
    <property type="entry name" value="SBP_bac_3"/>
    <property type="match status" value="1"/>
</dbReference>
<dbReference type="PANTHER" id="PTHR35936:SF17">
    <property type="entry name" value="ARGININE-BINDING EXTRACELLULAR PROTEIN ARTP"/>
    <property type="match status" value="1"/>
</dbReference>
<dbReference type="InterPro" id="IPR001320">
    <property type="entry name" value="Iontro_rcpt_C"/>
</dbReference>
<evidence type="ECO:0000256" key="4">
    <source>
        <dbReference type="RuleBase" id="RU003744"/>
    </source>
</evidence>
<dbReference type="InterPro" id="IPR018313">
    <property type="entry name" value="SBP_3_CS"/>
</dbReference>
<dbReference type="PROSITE" id="PS01039">
    <property type="entry name" value="SBP_BACTERIAL_3"/>
    <property type="match status" value="1"/>
</dbReference>
<accession>A0A844M2E8</accession>
<dbReference type="SUPFAM" id="SSF53850">
    <property type="entry name" value="Periplasmic binding protein-like II"/>
    <property type="match status" value="1"/>
</dbReference>
<dbReference type="Gene3D" id="3.40.190.10">
    <property type="entry name" value="Periplasmic binding protein-like II"/>
    <property type="match status" value="2"/>
</dbReference>
<feature type="domain" description="Ionotropic glutamate receptor C-terminal" evidence="6">
    <location>
        <begin position="56"/>
        <end position="276"/>
    </location>
</feature>
<keyword evidence="8" id="KW-1185">Reference proteome</keyword>
<name>A0A844M2E8_9GAMM</name>
<dbReference type="AlphaFoldDB" id="A0A844M2E8"/>
<dbReference type="GO" id="GO:0015276">
    <property type="term" value="F:ligand-gated monoatomic ion channel activity"/>
    <property type="evidence" value="ECO:0007669"/>
    <property type="project" value="InterPro"/>
</dbReference>
<comment type="subcellular location">
    <subcellularLocation>
        <location evidence="1">Cell envelope</location>
    </subcellularLocation>
</comment>
<dbReference type="SMART" id="SM00079">
    <property type="entry name" value="PBPe"/>
    <property type="match status" value="1"/>
</dbReference>
<comment type="caution">
    <text evidence="7">The sequence shown here is derived from an EMBL/GenBank/DDBJ whole genome shotgun (WGS) entry which is preliminary data.</text>
</comment>
<protein>
    <submittedName>
        <fullName evidence="7">Transporter substrate-binding domain-containing protein</fullName>
    </submittedName>
</protein>
<evidence type="ECO:0000313" key="8">
    <source>
        <dbReference type="Proteomes" id="UP000442109"/>
    </source>
</evidence>
<feature type="domain" description="Solute-binding protein family 3/N-terminal" evidence="5">
    <location>
        <begin position="56"/>
        <end position="277"/>
    </location>
</feature>
<dbReference type="Proteomes" id="UP000442109">
    <property type="component" value="Unassembled WGS sequence"/>
</dbReference>
<dbReference type="SMART" id="SM00062">
    <property type="entry name" value="PBPb"/>
    <property type="match status" value="1"/>
</dbReference>
<keyword evidence="3" id="KW-0732">Signal</keyword>
<gene>
    <name evidence="7" type="ORF">GB996_09970</name>
</gene>
<evidence type="ECO:0000313" key="7">
    <source>
        <dbReference type="EMBL" id="MUG33121.1"/>
    </source>
</evidence>
<comment type="similarity">
    <text evidence="2 4">Belongs to the bacterial solute-binding protein 3 family.</text>
</comment>